<evidence type="ECO:0000313" key="4">
    <source>
        <dbReference type="Proteomes" id="UP000193144"/>
    </source>
</evidence>
<dbReference type="InterPro" id="IPR006461">
    <property type="entry name" value="PLAC_motif_containing"/>
</dbReference>
<dbReference type="NCBIfam" id="TIGR01571">
    <property type="entry name" value="A_thal_Cys_rich"/>
    <property type="match status" value="1"/>
</dbReference>
<feature type="compositionally biased region" description="Polar residues" evidence="1">
    <location>
        <begin position="120"/>
        <end position="130"/>
    </location>
</feature>
<reference evidence="3 4" key="1">
    <citation type="submission" date="2016-07" db="EMBL/GenBank/DDBJ databases">
        <title>Pervasive Adenine N6-methylation of Active Genes in Fungi.</title>
        <authorList>
            <consortium name="DOE Joint Genome Institute"/>
            <person name="Mondo S.J."/>
            <person name="Dannebaum R.O."/>
            <person name="Kuo R.C."/>
            <person name="Labutti K."/>
            <person name="Haridas S."/>
            <person name="Kuo A."/>
            <person name="Salamov A."/>
            <person name="Ahrendt S.R."/>
            <person name="Lipzen A."/>
            <person name="Sullivan W."/>
            <person name="Andreopoulos W.B."/>
            <person name="Clum A."/>
            <person name="Lindquist E."/>
            <person name="Daum C."/>
            <person name="Ramamoorthy G.K."/>
            <person name="Gryganskyi A."/>
            <person name="Culley D."/>
            <person name="Magnuson J.K."/>
            <person name="James T.Y."/>
            <person name="O'Malley M.A."/>
            <person name="Stajich J.E."/>
            <person name="Spatafora J.W."/>
            <person name="Visel A."/>
            <person name="Grigoriev I.V."/>
        </authorList>
    </citation>
    <scope>NUCLEOTIDE SEQUENCE [LARGE SCALE GENOMIC DNA]</scope>
    <source>
        <strain evidence="3 4">CBS 115471</strain>
    </source>
</reference>
<dbReference type="Proteomes" id="UP000193144">
    <property type="component" value="Unassembled WGS sequence"/>
</dbReference>
<feature type="compositionally biased region" description="Low complexity" evidence="1">
    <location>
        <begin position="131"/>
        <end position="151"/>
    </location>
</feature>
<keyword evidence="2" id="KW-0472">Membrane</keyword>
<comment type="caution">
    <text evidence="3">The sequence shown here is derived from an EMBL/GenBank/DDBJ whole genome shotgun (WGS) entry which is preliminary data.</text>
</comment>
<name>A0A1Y1ZWA7_9PLEO</name>
<dbReference type="EMBL" id="MCFA01000036">
    <property type="protein sequence ID" value="ORY14045.1"/>
    <property type="molecule type" value="Genomic_DNA"/>
</dbReference>
<sequence length="151" mass="16866">MAHQEDWHHSGSSCCSPFGTCMLSWCCPCITYGRAHHRIKSDGNMQGYSACNLHCMAYTGLGCLGLSFILPMIQRGDMRAKYHLTGNGCKDCLCACCCAPCDLTQQDKESKFREEKRGLISQQPQKNGAMNYQPQGPPQYGNQYGNHQPQY</sequence>
<evidence type="ECO:0000256" key="2">
    <source>
        <dbReference type="SAM" id="Phobius"/>
    </source>
</evidence>
<keyword evidence="4" id="KW-1185">Reference proteome</keyword>
<dbReference type="Pfam" id="PF04749">
    <property type="entry name" value="PLAC8"/>
    <property type="match status" value="1"/>
</dbReference>
<evidence type="ECO:0000313" key="3">
    <source>
        <dbReference type="EMBL" id="ORY14045.1"/>
    </source>
</evidence>
<keyword evidence="2" id="KW-1133">Transmembrane helix</keyword>
<evidence type="ECO:0000256" key="1">
    <source>
        <dbReference type="SAM" id="MobiDB-lite"/>
    </source>
</evidence>
<dbReference type="AlphaFoldDB" id="A0A1Y1ZWA7"/>
<proteinExistence type="predicted"/>
<dbReference type="OrthoDB" id="1045822at2759"/>
<gene>
    <name evidence="3" type="ORF">BCR34DRAFT_586080</name>
</gene>
<keyword evidence="2" id="KW-0812">Transmembrane</keyword>
<feature type="region of interest" description="Disordered" evidence="1">
    <location>
        <begin position="112"/>
        <end position="151"/>
    </location>
</feature>
<accession>A0A1Y1ZWA7</accession>
<feature type="transmembrane region" description="Helical" evidence="2">
    <location>
        <begin position="56"/>
        <end position="73"/>
    </location>
</feature>
<dbReference type="STRING" id="1231657.A0A1Y1ZWA7"/>
<protein>
    <submittedName>
        <fullName evidence="3">PLAC8 family-domain-containing protein</fullName>
    </submittedName>
</protein>
<organism evidence="3 4">
    <name type="scientific">Clohesyomyces aquaticus</name>
    <dbReference type="NCBI Taxonomy" id="1231657"/>
    <lineage>
        <taxon>Eukaryota</taxon>
        <taxon>Fungi</taxon>
        <taxon>Dikarya</taxon>
        <taxon>Ascomycota</taxon>
        <taxon>Pezizomycotina</taxon>
        <taxon>Dothideomycetes</taxon>
        <taxon>Pleosporomycetidae</taxon>
        <taxon>Pleosporales</taxon>
        <taxon>Lindgomycetaceae</taxon>
        <taxon>Clohesyomyces</taxon>
    </lineage>
</organism>
<dbReference type="PANTHER" id="PTHR15907">
    <property type="entry name" value="DUF614 FAMILY PROTEIN-RELATED"/>
    <property type="match status" value="1"/>
</dbReference>